<dbReference type="AlphaFoldDB" id="A0A1W6ZU52"/>
<dbReference type="EMBL" id="CP021112">
    <property type="protein sequence ID" value="ARQ00959.1"/>
    <property type="molecule type" value="Genomic_DNA"/>
</dbReference>
<dbReference type="RefSeq" id="WP_086089354.1">
    <property type="nucleotide sequence ID" value="NZ_CP021112.1"/>
</dbReference>
<accession>A0A1W6ZU52</accession>
<dbReference type="OrthoDB" id="5019990at2"/>
<name>A0A1W6ZU52_9HYPH</name>
<dbReference type="KEGG" id="psin:CAK95_19075"/>
<keyword evidence="2" id="KW-1185">Reference proteome</keyword>
<dbReference type="Proteomes" id="UP000194137">
    <property type="component" value="Chromosome"/>
</dbReference>
<reference evidence="1 2" key="1">
    <citation type="submission" date="2017-05" db="EMBL/GenBank/DDBJ databases">
        <title>Full genome sequence of Pseudorhodoplanes sinuspersici.</title>
        <authorList>
            <person name="Dastgheib S.M.M."/>
            <person name="Shavandi M."/>
            <person name="Tirandaz H."/>
        </authorList>
    </citation>
    <scope>NUCLEOTIDE SEQUENCE [LARGE SCALE GENOMIC DNA]</scope>
    <source>
        <strain evidence="1 2">RIPI110</strain>
    </source>
</reference>
<proteinExistence type="predicted"/>
<gene>
    <name evidence="1" type="ORF">CAK95_19075</name>
</gene>
<protein>
    <submittedName>
        <fullName evidence="1">Uncharacterized protein</fullName>
    </submittedName>
</protein>
<organism evidence="1 2">
    <name type="scientific">Pseudorhodoplanes sinuspersici</name>
    <dbReference type="NCBI Taxonomy" id="1235591"/>
    <lineage>
        <taxon>Bacteria</taxon>
        <taxon>Pseudomonadati</taxon>
        <taxon>Pseudomonadota</taxon>
        <taxon>Alphaproteobacteria</taxon>
        <taxon>Hyphomicrobiales</taxon>
        <taxon>Pseudorhodoplanes</taxon>
    </lineage>
</organism>
<evidence type="ECO:0000313" key="1">
    <source>
        <dbReference type="EMBL" id="ARQ00959.1"/>
    </source>
</evidence>
<evidence type="ECO:0000313" key="2">
    <source>
        <dbReference type="Proteomes" id="UP000194137"/>
    </source>
</evidence>
<sequence length="155" mass="17342">MDVFSAVALTPDNRFPGETLIRSVGANALLPRYPNIGSTGGKPWVMGSSAPERVLGVLHLTNYRLVFKPTERPTPVFSIFLPAILDVRNTSWLLVRKFRVTMRDGTYIEFIRWGIRPFIEIVTKARMQAESLDWDTIAADVAAEESKAGDWHVGP</sequence>